<evidence type="ECO:0008006" key="2">
    <source>
        <dbReference type="Google" id="ProtNLM"/>
    </source>
</evidence>
<sequence>MRNRTCYTGSRGSFDGRTPYGILPYGKAMGAAMRSCLGMELGLTISNPFLKQEDGTPIVNERRFTHTHVIGKSGVGKSTALERWAIDDILNGEAIAFFDPHGHSAAEILKHVPPERRRDVIVFDPADRRFPIGFNPLHNIARERMPFVASSLVDSFRSLWAASWGPQLEQFLYNGIAALLEVPDGTLVGLKFLLTAPAYRRQVLAHVRDPLIRDFWASDFERHMPAREQRERSLSTLNKIGALIADPSLRNIIGQPKSSLRLADIFAGKILIVSLAQGELGIRKASLIGSLLLSQIHLGALSNTRPFHLYIDECHQFGAETLVEMLSGIRKFNVSLVLAHQYLDQLSPALRSALLGTVGTTVAFRVGTSDAEILAREFGLNREHPALEQLAPHTALSRNGGTHHLVMPQTDAPSYPKVSAIRAQSRHRYARPAADVETRLAAFMNRLDDAPKRRPTKKLVWR</sequence>
<dbReference type="InterPro" id="IPR027417">
    <property type="entry name" value="P-loop_NTPase"/>
</dbReference>
<evidence type="ECO:0000313" key="1">
    <source>
        <dbReference type="EMBL" id="SUS08824.1"/>
    </source>
</evidence>
<dbReference type="PANTHER" id="PTHR30121:SF11">
    <property type="entry name" value="AAA+ ATPASE DOMAIN-CONTAINING PROTEIN"/>
    <property type="match status" value="1"/>
</dbReference>
<gene>
    <name evidence="1" type="ORF">DF3PB_90026</name>
</gene>
<name>A0A380TM86_9ZZZZ</name>
<dbReference type="EMBL" id="UIDG01000645">
    <property type="protein sequence ID" value="SUS08824.1"/>
    <property type="molecule type" value="Genomic_DNA"/>
</dbReference>
<dbReference type="Gene3D" id="3.40.50.300">
    <property type="entry name" value="P-loop containing nucleotide triphosphate hydrolases"/>
    <property type="match status" value="2"/>
</dbReference>
<reference evidence="1" key="1">
    <citation type="submission" date="2018-07" db="EMBL/GenBank/DDBJ databases">
        <authorList>
            <person name="Quirk P.G."/>
            <person name="Krulwich T.A."/>
        </authorList>
    </citation>
    <scope>NUCLEOTIDE SEQUENCE</scope>
</reference>
<accession>A0A380TM86</accession>
<protein>
    <recommendedName>
        <fullName evidence="2">Type IV secretion system coupling protein TraD DNA-binding domain-containing protein</fullName>
    </recommendedName>
</protein>
<dbReference type="PANTHER" id="PTHR30121">
    <property type="entry name" value="UNCHARACTERIZED PROTEIN YJGR-RELATED"/>
    <property type="match status" value="1"/>
</dbReference>
<organism evidence="1">
    <name type="scientific">metagenome</name>
    <dbReference type="NCBI Taxonomy" id="256318"/>
    <lineage>
        <taxon>unclassified sequences</taxon>
        <taxon>metagenomes</taxon>
    </lineage>
</organism>
<dbReference type="InterPro" id="IPR051162">
    <property type="entry name" value="T4SS_component"/>
</dbReference>
<proteinExistence type="predicted"/>
<dbReference type="CDD" id="cd01127">
    <property type="entry name" value="TrwB_TraG_TraD_VirD4"/>
    <property type="match status" value="1"/>
</dbReference>
<dbReference type="AlphaFoldDB" id="A0A380TM86"/>
<dbReference type="SUPFAM" id="SSF52540">
    <property type="entry name" value="P-loop containing nucleoside triphosphate hydrolases"/>
    <property type="match status" value="1"/>
</dbReference>